<evidence type="ECO:0000256" key="5">
    <source>
        <dbReference type="ARBA" id="ARBA00037900"/>
    </source>
</evidence>
<evidence type="ECO:0000313" key="10">
    <source>
        <dbReference type="Proteomes" id="UP000604161"/>
    </source>
</evidence>
<evidence type="ECO:0000256" key="3">
    <source>
        <dbReference type="ARBA" id="ARBA00022723"/>
    </source>
</evidence>
<comment type="similarity">
    <text evidence="1">Belongs to the isochorismatase family.</text>
</comment>
<dbReference type="GO" id="GO:0008936">
    <property type="term" value="F:nicotinamidase activity"/>
    <property type="evidence" value="ECO:0007669"/>
    <property type="project" value="UniProtKB-EC"/>
</dbReference>
<comment type="caution">
    <text evidence="9">The sequence shown here is derived from an EMBL/GenBank/DDBJ whole genome shotgun (WGS) entry which is preliminary data.</text>
</comment>
<dbReference type="EC" id="3.5.1.19" evidence="6"/>
<evidence type="ECO:0000256" key="6">
    <source>
        <dbReference type="ARBA" id="ARBA00039017"/>
    </source>
</evidence>
<gene>
    <name evidence="9" type="primary">pncA</name>
    <name evidence="9" type="ORF">IF202_07855</name>
</gene>
<evidence type="ECO:0000256" key="2">
    <source>
        <dbReference type="ARBA" id="ARBA00022642"/>
    </source>
</evidence>
<keyword evidence="4 9" id="KW-0378">Hydrolase</keyword>
<dbReference type="PROSITE" id="PS51318">
    <property type="entry name" value="TAT"/>
    <property type="match status" value="1"/>
</dbReference>
<dbReference type="InterPro" id="IPR000868">
    <property type="entry name" value="Isochorismatase-like_dom"/>
</dbReference>
<sequence>MSKGNKVSRRDSLRYLMGGAAALSLGSTAIISQKLMAAGISPHSKSALIVVDVQNCFIEGGTLPVKNGSDVVPVINKLSKTFDNVVITQDWHTEGHASFASSYEGKNAFETTELDYGTQVLWPEHCVQGTEDAQLVDELDVPHAELIVRKGYHQEIDSYSAFFEADRKTPTGLQGYLKERGITTVYIAGLATDFCVAWTAIDAADAGFKTAVVEDACRAIDLNGSLAAAWKAMDKAGVDRLQSEDFTS</sequence>
<dbReference type="Pfam" id="PF00857">
    <property type="entry name" value="Isochorismatase"/>
    <property type="match status" value="1"/>
</dbReference>
<dbReference type="InterPro" id="IPR052347">
    <property type="entry name" value="Isochorismatase_Nicotinamidase"/>
</dbReference>
<dbReference type="InterPro" id="IPR036380">
    <property type="entry name" value="Isochorismatase-like_sf"/>
</dbReference>
<keyword evidence="10" id="KW-1185">Reference proteome</keyword>
<dbReference type="Gene3D" id="3.40.50.850">
    <property type="entry name" value="Isochorismatase-like"/>
    <property type="match status" value="1"/>
</dbReference>
<dbReference type="SUPFAM" id="SSF52499">
    <property type="entry name" value="Isochorismatase-like hydrolases"/>
    <property type="match status" value="1"/>
</dbReference>
<dbReference type="PANTHER" id="PTHR11080">
    <property type="entry name" value="PYRAZINAMIDASE/NICOTINAMIDASE"/>
    <property type="match status" value="1"/>
</dbReference>
<reference evidence="9 10" key="1">
    <citation type="submission" date="2020-09" db="EMBL/GenBank/DDBJ databases">
        <title>Marinomonas sp. nov., isolated from the cysticercosis algae of Qingdao, China.</title>
        <authorList>
            <person name="Sun X."/>
        </authorList>
    </citation>
    <scope>NUCLEOTIDE SEQUENCE [LARGE SCALE GENOMIC DNA]</scope>
    <source>
        <strain evidence="9 10">SM2066</strain>
    </source>
</reference>
<name>A0ABR8NZD1_9GAMM</name>
<accession>A0ABR8NZD1</accession>
<dbReference type="InterPro" id="IPR006311">
    <property type="entry name" value="TAT_signal"/>
</dbReference>
<evidence type="ECO:0000256" key="4">
    <source>
        <dbReference type="ARBA" id="ARBA00022801"/>
    </source>
</evidence>
<dbReference type="CDD" id="cd01011">
    <property type="entry name" value="nicotinamidase"/>
    <property type="match status" value="1"/>
</dbReference>
<dbReference type="EMBL" id="JACYFC010000002">
    <property type="protein sequence ID" value="MBD5770965.1"/>
    <property type="molecule type" value="Genomic_DNA"/>
</dbReference>
<keyword evidence="2" id="KW-0662">Pyridine nucleotide biosynthesis</keyword>
<dbReference type="PANTHER" id="PTHR11080:SF2">
    <property type="entry name" value="LD05707P"/>
    <property type="match status" value="1"/>
</dbReference>
<feature type="domain" description="Isochorismatase-like" evidence="8">
    <location>
        <begin position="46"/>
        <end position="242"/>
    </location>
</feature>
<evidence type="ECO:0000313" key="9">
    <source>
        <dbReference type="EMBL" id="MBD5770965.1"/>
    </source>
</evidence>
<evidence type="ECO:0000259" key="8">
    <source>
        <dbReference type="Pfam" id="PF00857"/>
    </source>
</evidence>
<evidence type="ECO:0000256" key="7">
    <source>
        <dbReference type="ARBA" id="ARBA00043224"/>
    </source>
</evidence>
<evidence type="ECO:0000256" key="1">
    <source>
        <dbReference type="ARBA" id="ARBA00006336"/>
    </source>
</evidence>
<organism evidence="9 10">
    <name type="scientific">Marinomonas colpomeniae</name>
    <dbReference type="NCBI Taxonomy" id="2774408"/>
    <lineage>
        <taxon>Bacteria</taxon>
        <taxon>Pseudomonadati</taxon>
        <taxon>Pseudomonadota</taxon>
        <taxon>Gammaproteobacteria</taxon>
        <taxon>Oceanospirillales</taxon>
        <taxon>Oceanospirillaceae</taxon>
        <taxon>Marinomonas</taxon>
    </lineage>
</organism>
<dbReference type="Proteomes" id="UP000604161">
    <property type="component" value="Unassembled WGS sequence"/>
</dbReference>
<proteinExistence type="inferred from homology"/>
<dbReference type="RefSeq" id="WP_191594324.1">
    <property type="nucleotide sequence ID" value="NZ_JACYFC010000002.1"/>
</dbReference>
<comment type="pathway">
    <text evidence="5">Cofactor biosynthesis; nicotinate biosynthesis; nicotinate from nicotinamide: step 1/1.</text>
</comment>
<protein>
    <recommendedName>
        <fullName evidence="6">nicotinamidase</fullName>
        <ecNumber evidence="6">3.5.1.19</ecNumber>
    </recommendedName>
    <alternativeName>
        <fullName evidence="7">Nicotinamide deamidase</fullName>
    </alternativeName>
</protein>
<dbReference type="NCBIfam" id="NF008623">
    <property type="entry name" value="PRK11609.1"/>
    <property type="match status" value="1"/>
</dbReference>
<keyword evidence="3" id="KW-0479">Metal-binding</keyword>